<evidence type="ECO:0000313" key="2">
    <source>
        <dbReference type="Proteomes" id="UP000679179"/>
    </source>
</evidence>
<reference evidence="1" key="1">
    <citation type="submission" date="2021-03" db="EMBL/GenBank/DDBJ databases">
        <title>Taxonomic study of Clostridium polyendosporum from meadow-gley soil under rice.</title>
        <authorList>
            <person name="Kobayashi H."/>
            <person name="Tanizawa Y."/>
            <person name="Yagura M."/>
        </authorList>
    </citation>
    <scope>NUCLEOTIDE SEQUENCE</scope>
    <source>
        <strain evidence="1">JCM 30710</strain>
    </source>
</reference>
<dbReference type="EMBL" id="BOPZ01000015">
    <property type="protein sequence ID" value="GIM29283.1"/>
    <property type="molecule type" value="Genomic_DNA"/>
</dbReference>
<gene>
    <name evidence="1" type="ORF">CPJCM30710_19490</name>
</gene>
<protein>
    <submittedName>
        <fullName evidence="1">Uncharacterized protein</fullName>
    </submittedName>
</protein>
<keyword evidence="2" id="KW-1185">Reference proteome</keyword>
<organism evidence="1 2">
    <name type="scientific">Clostridium polyendosporum</name>
    <dbReference type="NCBI Taxonomy" id="69208"/>
    <lineage>
        <taxon>Bacteria</taxon>
        <taxon>Bacillati</taxon>
        <taxon>Bacillota</taxon>
        <taxon>Clostridia</taxon>
        <taxon>Eubacteriales</taxon>
        <taxon>Clostridiaceae</taxon>
        <taxon>Clostridium</taxon>
    </lineage>
</organism>
<dbReference type="RefSeq" id="WP_212903986.1">
    <property type="nucleotide sequence ID" value="NZ_BOPZ01000015.1"/>
</dbReference>
<proteinExistence type="predicted"/>
<dbReference type="AlphaFoldDB" id="A0A919VM71"/>
<name>A0A919VM71_9CLOT</name>
<sequence>MQHEEKCTIFVLKRYLFSYLQSLGIKCRYVTENSTLGNSKESLSAEKRTLNKEDTQHSLLSSGTLNEFNLILCRI</sequence>
<accession>A0A919VM71</accession>
<evidence type="ECO:0000313" key="1">
    <source>
        <dbReference type="EMBL" id="GIM29283.1"/>
    </source>
</evidence>
<comment type="caution">
    <text evidence="1">The sequence shown here is derived from an EMBL/GenBank/DDBJ whole genome shotgun (WGS) entry which is preliminary data.</text>
</comment>
<dbReference type="Proteomes" id="UP000679179">
    <property type="component" value="Unassembled WGS sequence"/>
</dbReference>